<dbReference type="Proteomes" id="UP000031866">
    <property type="component" value="Chromosome"/>
</dbReference>
<name>A0A140DMG5_CLOBE</name>
<protein>
    <submittedName>
        <fullName evidence="2">Uncharacterized protein</fullName>
    </submittedName>
</protein>
<accession>A0A140DMG5</accession>
<feature type="transmembrane region" description="Helical" evidence="1">
    <location>
        <begin position="108"/>
        <end position="128"/>
    </location>
</feature>
<keyword evidence="1" id="KW-1133">Transmembrane helix</keyword>
<dbReference type="KEGG" id="cbei:LF65_06565"/>
<evidence type="ECO:0000256" key="1">
    <source>
        <dbReference type="SAM" id="Phobius"/>
    </source>
</evidence>
<sequence length="138" mass="15538">MIKTTQQATDLLLLALTVIVGIISYILNLGWIRIIFIIPFLAYNTILLISGIIYVLTSRKEGEVKQRKSFYLGLLTYILFNVFLFDGGDIGPEYCFFGLIKIYGSGSFFYYTSMISLIISLICIILNIKAITSKKAVV</sequence>
<keyword evidence="1" id="KW-0812">Transmembrane</keyword>
<proteinExistence type="predicted"/>
<keyword evidence="1" id="KW-0472">Membrane</keyword>
<dbReference type="EMBL" id="CP010086">
    <property type="protein sequence ID" value="AMK50450.1"/>
    <property type="molecule type" value="Genomic_DNA"/>
</dbReference>
<reference evidence="3" key="1">
    <citation type="submission" date="2014-12" db="EMBL/GenBank/DDBJ databases">
        <title>Genome sequence of Clostridium beijerinckii strain 59B.</title>
        <authorList>
            <person name="Little G.T."/>
            <person name="Minton N.P."/>
        </authorList>
    </citation>
    <scope>NUCLEOTIDE SEQUENCE [LARGE SCALE GENOMIC DNA]</scope>
    <source>
        <strain evidence="3">59B</strain>
    </source>
</reference>
<feature type="transmembrane region" description="Helical" evidence="1">
    <location>
        <begin position="12"/>
        <end position="28"/>
    </location>
</feature>
<dbReference type="RefSeq" id="WP_061114889.1">
    <property type="nucleotide sequence ID" value="NZ_CP010086.2"/>
</dbReference>
<organism evidence="2 3">
    <name type="scientific">Clostridium beijerinckii</name>
    <name type="common">Clostridium MP</name>
    <dbReference type="NCBI Taxonomy" id="1520"/>
    <lineage>
        <taxon>Bacteria</taxon>
        <taxon>Bacillati</taxon>
        <taxon>Bacillota</taxon>
        <taxon>Clostridia</taxon>
        <taxon>Eubacteriales</taxon>
        <taxon>Clostridiaceae</taxon>
        <taxon>Clostridium</taxon>
    </lineage>
</organism>
<feature type="transmembrane region" description="Helical" evidence="1">
    <location>
        <begin position="69"/>
        <end position="88"/>
    </location>
</feature>
<dbReference type="AlphaFoldDB" id="A0A140DMG5"/>
<evidence type="ECO:0000313" key="2">
    <source>
        <dbReference type="EMBL" id="AMK50450.1"/>
    </source>
</evidence>
<gene>
    <name evidence="2" type="ORF">LF65_06565</name>
</gene>
<feature type="transmembrane region" description="Helical" evidence="1">
    <location>
        <begin position="34"/>
        <end position="57"/>
    </location>
</feature>
<evidence type="ECO:0000313" key="3">
    <source>
        <dbReference type="Proteomes" id="UP000031866"/>
    </source>
</evidence>
<dbReference type="OrthoDB" id="1935168at2"/>